<protein>
    <submittedName>
        <fullName evidence="2">Uncharacterized protein</fullName>
    </submittedName>
</protein>
<feature type="non-terminal residue" evidence="2">
    <location>
        <position position="1"/>
    </location>
</feature>
<feature type="region of interest" description="Disordered" evidence="1">
    <location>
        <begin position="1"/>
        <end position="56"/>
    </location>
</feature>
<dbReference type="EMBL" id="CADCVP010000081">
    <property type="protein sequence ID" value="CAA9477737.1"/>
    <property type="molecule type" value="Genomic_DNA"/>
</dbReference>
<evidence type="ECO:0000313" key="2">
    <source>
        <dbReference type="EMBL" id="CAA9477737.1"/>
    </source>
</evidence>
<name>A0A6J4RU53_9ACTN</name>
<evidence type="ECO:0000256" key="1">
    <source>
        <dbReference type="SAM" id="MobiDB-lite"/>
    </source>
</evidence>
<gene>
    <name evidence="2" type="ORF">AVDCRST_MAG69-556</name>
</gene>
<proteinExistence type="predicted"/>
<feature type="compositionally biased region" description="Basic and acidic residues" evidence="1">
    <location>
        <begin position="13"/>
        <end position="27"/>
    </location>
</feature>
<organism evidence="2">
    <name type="scientific">uncultured Solirubrobacteraceae bacterium</name>
    <dbReference type="NCBI Taxonomy" id="1162706"/>
    <lineage>
        <taxon>Bacteria</taxon>
        <taxon>Bacillati</taxon>
        <taxon>Actinomycetota</taxon>
        <taxon>Thermoleophilia</taxon>
        <taxon>Solirubrobacterales</taxon>
        <taxon>Solirubrobacteraceae</taxon>
        <taxon>environmental samples</taxon>
    </lineage>
</organism>
<dbReference type="AlphaFoldDB" id="A0A6J4RU53"/>
<reference evidence="2" key="1">
    <citation type="submission" date="2020-02" db="EMBL/GenBank/DDBJ databases">
        <authorList>
            <person name="Meier V. D."/>
        </authorList>
    </citation>
    <scope>NUCLEOTIDE SEQUENCE</scope>
    <source>
        <strain evidence="2">AVDCRST_MAG69</strain>
    </source>
</reference>
<feature type="non-terminal residue" evidence="2">
    <location>
        <position position="56"/>
    </location>
</feature>
<sequence>GFTSAARRALCRPGDRLPGHTRPRGDSRASVGSGLAVRRRPVDRQRFPQNRAVAEL</sequence>
<accession>A0A6J4RU53</accession>